<comment type="caution">
    <text evidence="5">The sequence shown here is derived from an EMBL/GenBank/DDBJ whole genome shotgun (WGS) entry which is preliminary data.</text>
</comment>
<evidence type="ECO:0000256" key="2">
    <source>
        <dbReference type="ARBA" id="ARBA00022741"/>
    </source>
</evidence>
<dbReference type="EMBL" id="JASGOQ010000003">
    <property type="protein sequence ID" value="MDV5393134.1"/>
    <property type="molecule type" value="Genomic_DNA"/>
</dbReference>
<keyword evidence="2" id="KW-0547">Nucleotide-binding</keyword>
<dbReference type="PANTHER" id="PTHR30258:SF3">
    <property type="entry name" value="SLL1921 PROTEIN"/>
    <property type="match status" value="1"/>
</dbReference>
<feature type="domain" description="Bacterial type II secretion system protein E" evidence="4">
    <location>
        <begin position="156"/>
        <end position="576"/>
    </location>
</feature>
<evidence type="ECO:0000313" key="5">
    <source>
        <dbReference type="EMBL" id="MDV5393134.1"/>
    </source>
</evidence>
<dbReference type="CDD" id="cd01129">
    <property type="entry name" value="PulE-GspE-like"/>
    <property type="match status" value="1"/>
</dbReference>
<dbReference type="Proteomes" id="UP001187859">
    <property type="component" value="Unassembled WGS sequence"/>
</dbReference>
<name>A0AAE4Q3W4_9GAMM</name>
<organism evidence="5 6">
    <name type="scientific">Shewanella xiamenensis</name>
    <dbReference type="NCBI Taxonomy" id="332186"/>
    <lineage>
        <taxon>Bacteria</taxon>
        <taxon>Pseudomonadati</taxon>
        <taxon>Pseudomonadota</taxon>
        <taxon>Gammaproteobacteria</taxon>
        <taxon>Alteromonadales</taxon>
        <taxon>Shewanellaceae</taxon>
        <taxon>Shewanella</taxon>
    </lineage>
</organism>
<dbReference type="Gene3D" id="3.30.450.90">
    <property type="match status" value="1"/>
</dbReference>
<accession>A0AAE4Q3W4</accession>
<evidence type="ECO:0000313" key="6">
    <source>
        <dbReference type="Proteomes" id="UP001187859"/>
    </source>
</evidence>
<dbReference type="GO" id="GO:0005886">
    <property type="term" value="C:plasma membrane"/>
    <property type="evidence" value="ECO:0007669"/>
    <property type="project" value="TreeGrafter"/>
</dbReference>
<protein>
    <submittedName>
        <fullName evidence="5">ATPase, T2SS/T4P/T4SS family</fullName>
    </submittedName>
</protein>
<dbReference type="RefSeq" id="WP_259476985.1">
    <property type="nucleotide sequence ID" value="NZ_CP091834.1"/>
</dbReference>
<proteinExistence type="inferred from homology"/>
<reference evidence="5" key="1">
    <citation type="submission" date="2023-05" db="EMBL/GenBank/DDBJ databases">
        <title>Colonisation of extended spectrum b-lactamase- and carbapenemase-producing bacteria on hospital surfaces from low- and middle-income countries.</title>
        <authorList>
            <person name="Nieto-Rosado M."/>
            <person name="Sands K."/>
            <person name="Iregbu K."/>
            <person name="Zahra R."/>
            <person name="Mazarati J.B."/>
            <person name="Mehtar S."/>
            <person name="Barnards-Group B."/>
            <person name="Walsh T.R."/>
        </authorList>
    </citation>
    <scope>NUCLEOTIDE SEQUENCE</scope>
    <source>
        <strain evidence="5">PP-E493</strain>
    </source>
</reference>
<dbReference type="SUPFAM" id="SSF52540">
    <property type="entry name" value="P-loop containing nucleoside triphosphate hydrolases"/>
    <property type="match status" value="1"/>
</dbReference>
<dbReference type="GO" id="GO:0005524">
    <property type="term" value="F:ATP binding"/>
    <property type="evidence" value="ECO:0007669"/>
    <property type="project" value="UniProtKB-KW"/>
</dbReference>
<evidence type="ECO:0000256" key="1">
    <source>
        <dbReference type="ARBA" id="ARBA00006611"/>
    </source>
</evidence>
<dbReference type="PANTHER" id="PTHR30258">
    <property type="entry name" value="TYPE II SECRETION SYSTEM PROTEIN GSPE-RELATED"/>
    <property type="match status" value="1"/>
</dbReference>
<dbReference type="GO" id="GO:0016887">
    <property type="term" value="F:ATP hydrolysis activity"/>
    <property type="evidence" value="ECO:0007669"/>
    <property type="project" value="TreeGrafter"/>
</dbReference>
<evidence type="ECO:0000256" key="3">
    <source>
        <dbReference type="ARBA" id="ARBA00022840"/>
    </source>
</evidence>
<dbReference type="InterPro" id="IPR001482">
    <property type="entry name" value="T2SS/T4SS_dom"/>
</dbReference>
<evidence type="ECO:0000259" key="4">
    <source>
        <dbReference type="Pfam" id="PF00437"/>
    </source>
</evidence>
<sequence length="607" mass="68018">MKEPLTPTELQHIDVNLVDEAEIQLLPDDVQLSDCETAKSRNYLDDGLKIPIATDFVDGGYSIFKNEEILNKCKENGICFVTEDFCIFTSSFNHPFIDELTAELESFGGDNRFVSIRLAEQRAIDKILMIPNNALLITFKIDSGDAIDENLGRENLDELLKEARDRKIADIHIFVRTREEGAKDEGTVVKGRIAGKLERIYTATRSDEYGMLIGGYVFGSIASEGAKGMFYPNEADESSFTWRIAGRDLRYRASTMPIKGGCKIVIRALDPFSDKIPLPKELGFLPAQTKMLHNIIGLPYGGLLITGQTGSGKTTTLMSMINLVPESRSVHTLEDPVEWSNNKIAQTEINLSGEEDQYGVTIGSFAYYGKRLLRQDPDIVMFGELRDKPTADVFYRLASTGHLALGTMHTSSAQGVISAMIEYFGMHPAQVADGDAFTCFMHQKLANKLCTCARKHDVHKHETEKLLVKAKAFRRFDDELHYTKMMDEIALAERLIDGYEDLLYRNENGCAICKYRGFDGLTVLAEFLMLDDSIRELIQARDMVGISRYLEKSKYPTVRDHALYSVKNRIIDIHEACDKVANMDSSNAKSFDYSTLNQELLSAGAAV</sequence>
<gene>
    <name evidence="5" type="ORF">QM089_23380</name>
</gene>
<keyword evidence="3" id="KW-0067">ATP-binding</keyword>
<dbReference type="Pfam" id="PF00437">
    <property type="entry name" value="T2SSE"/>
    <property type="match status" value="1"/>
</dbReference>
<dbReference type="AlphaFoldDB" id="A0AAE4Q3W4"/>
<dbReference type="InterPro" id="IPR027417">
    <property type="entry name" value="P-loop_NTPase"/>
</dbReference>
<dbReference type="Gene3D" id="3.40.50.300">
    <property type="entry name" value="P-loop containing nucleotide triphosphate hydrolases"/>
    <property type="match status" value="1"/>
</dbReference>
<comment type="similarity">
    <text evidence="1">Belongs to the GSP E family.</text>
</comment>